<dbReference type="GO" id="GO:0033194">
    <property type="term" value="P:response to hydroperoxide"/>
    <property type="evidence" value="ECO:0007669"/>
    <property type="project" value="TreeGrafter"/>
</dbReference>
<evidence type="ECO:0000256" key="1">
    <source>
        <dbReference type="HAMAP-Rule" id="MF_00652"/>
    </source>
</evidence>
<dbReference type="PANTHER" id="PTHR30283">
    <property type="entry name" value="PEROXIDE STRESS RESPONSE PROTEIN YAAA"/>
    <property type="match status" value="1"/>
</dbReference>
<dbReference type="RefSeq" id="WP_198686701.1">
    <property type="nucleotide sequence ID" value="NZ_JAEIJD010000012.1"/>
</dbReference>
<sequence>MLILLSPAKNLNEGRAAGRATTTPRFLDEAEELVTVMRDWSETEIADLMKVSPKIAQLNVERIAAWSRQSGAAQAAGDMFDGDAYKHLEMETLSDFARAGAARRLRMLSGLYGLLRPTDDICAYRLEMGRKLPGHPAGTLYQFWGTKIAEALLDDAREIGTDTILNLASDEYAKSVDQAALNGLQVVTPRFEEERKGVRKVIAFSAKRVRGAMTRWVLENGYTDPADLAQFEAGGYFFDAESSSPERPVFLRVSE</sequence>
<dbReference type="GO" id="GO:0005829">
    <property type="term" value="C:cytosol"/>
    <property type="evidence" value="ECO:0007669"/>
    <property type="project" value="TreeGrafter"/>
</dbReference>
<dbReference type="InterPro" id="IPR005583">
    <property type="entry name" value="YaaA"/>
</dbReference>
<name>A0A934HP97_9RHOB</name>
<comment type="caution">
    <text evidence="2">The sequence shown here is derived from an EMBL/GenBank/DDBJ whole genome shotgun (WGS) entry which is preliminary data.</text>
</comment>
<keyword evidence="3" id="KW-1185">Reference proteome</keyword>
<dbReference type="PANTHER" id="PTHR30283:SF4">
    <property type="entry name" value="PEROXIDE STRESS RESISTANCE PROTEIN YAAA"/>
    <property type="match status" value="1"/>
</dbReference>
<gene>
    <name evidence="2" type="ORF">JAO82_12385</name>
</gene>
<dbReference type="EMBL" id="JAEIJD010000012">
    <property type="protein sequence ID" value="MBI6630676.1"/>
    <property type="molecule type" value="Genomic_DNA"/>
</dbReference>
<evidence type="ECO:0000313" key="3">
    <source>
        <dbReference type="Proteomes" id="UP000613255"/>
    </source>
</evidence>
<dbReference type="AlphaFoldDB" id="A0A934HP97"/>
<accession>A0A934HP97</accession>
<comment type="similarity">
    <text evidence="1">Belongs to the UPF0246 family.</text>
</comment>
<evidence type="ECO:0000313" key="2">
    <source>
        <dbReference type="EMBL" id="MBI6630676.1"/>
    </source>
</evidence>
<dbReference type="HAMAP" id="MF_00652">
    <property type="entry name" value="UPF0246"/>
    <property type="match status" value="1"/>
</dbReference>
<reference evidence="2" key="1">
    <citation type="submission" date="2020-12" db="EMBL/GenBank/DDBJ databases">
        <title>Pontibaca salina gen. nov., sp. nov., isolated from marine sediment.</title>
        <authorList>
            <person name="Bo J."/>
            <person name="Wang S."/>
            <person name="Song X."/>
            <person name="Du Z."/>
        </authorList>
    </citation>
    <scope>NUCLEOTIDE SEQUENCE</scope>
    <source>
        <strain evidence="2">S1109L</strain>
    </source>
</reference>
<dbReference type="Proteomes" id="UP000613255">
    <property type="component" value="Unassembled WGS sequence"/>
</dbReference>
<protein>
    <recommendedName>
        <fullName evidence="1">UPF0246 protein JAO82_12385</fullName>
    </recommendedName>
</protein>
<proteinExistence type="inferred from homology"/>
<dbReference type="Pfam" id="PF03883">
    <property type="entry name" value="H2O2_YaaD"/>
    <property type="match status" value="1"/>
</dbReference>
<organism evidence="2 3">
    <name type="scientific">Pontibaca salina</name>
    <dbReference type="NCBI Taxonomy" id="2795731"/>
    <lineage>
        <taxon>Bacteria</taxon>
        <taxon>Pseudomonadati</taxon>
        <taxon>Pseudomonadota</taxon>
        <taxon>Alphaproteobacteria</taxon>
        <taxon>Rhodobacterales</taxon>
        <taxon>Roseobacteraceae</taxon>
        <taxon>Pontibaca</taxon>
    </lineage>
</organism>